<evidence type="ECO:0008006" key="2">
    <source>
        <dbReference type="Google" id="ProtNLM"/>
    </source>
</evidence>
<accession>A0A1X7U161</accession>
<dbReference type="STRING" id="400682.A0A1X7U161"/>
<dbReference type="PANTHER" id="PTHR11439">
    <property type="entry name" value="GAG-POL-RELATED RETROTRANSPOSON"/>
    <property type="match status" value="1"/>
</dbReference>
<name>A0A1X7U161_AMPQE</name>
<reference evidence="1" key="1">
    <citation type="submission" date="2017-05" db="UniProtKB">
        <authorList>
            <consortium name="EnsemblMetazoa"/>
        </authorList>
    </citation>
    <scope>IDENTIFICATION</scope>
</reference>
<evidence type="ECO:0000313" key="1">
    <source>
        <dbReference type="EnsemblMetazoa" id="Aqu2.1.21110_001"/>
    </source>
</evidence>
<sequence length="283" mass="31903">MGPVQYFLGVKVQQDLDKGMVWMGQTSYTESILHQFGMSDSKSVRSRVNPSIKLSKATDESTLFDSEKYQSAVGKLLFLATRTRPDIAFAVSNVAKYTSNPTEQHWKAVKHIFRYLAGTINYGLLYTKEESLKCLGYSNSDWVGDLDDQKSISGYGFLVGGALVSWRSCKQTCVALSTSEAEYMALSSTAQEAVWIRQLLSEIKRESPQMILMYEDNQSAICLSKNPQYHGQSKHIDIKYHYIRDQVKDGIIDMIADMMTKGLHGDQFEKLRKMAGVKAINKT</sequence>
<dbReference type="OrthoDB" id="413361at2759"/>
<dbReference type="PANTHER" id="PTHR11439:SF483">
    <property type="entry name" value="PEPTIDE SYNTHASE GLIP-LIKE, PUTATIVE (AFU_ORTHOLOGUE AFUA_3G12920)-RELATED"/>
    <property type="match status" value="1"/>
</dbReference>
<dbReference type="SUPFAM" id="SSF56672">
    <property type="entry name" value="DNA/RNA polymerases"/>
    <property type="match status" value="1"/>
</dbReference>
<dbReference type="CDD" id="cd09272">
    <property type="entry name" value="RNase_HI_RT_Ty1"/>
    <property type="match status" value="1"/>
</dbReference>
<dbReference type="InParanoid" id="A0A1X7U161"/>
<dbReference type="EnsemblMetazoa" id="Aqu2.1.21110_001">
    <property type="protein sequence ID" value="Aqu2.1.21110_001"/>
    <property type="gene ID" value="Aqu2.1.21110"/>
</dbReference>
<dbReference type="eggNOG" id="KOG0017">
    <property type="taxonomic scope" value="Eukaryota"/>
</dbReference>
<dbReference type="InterPro" id="IPR043502">
    <property type="entry name" value="DNA/RNA_pol_sf"/>
</dbReference>
<organism evidence="1">
    <name type="scientific">Amphimedon queenslandica</name>
    <name type="common">Sponge</name>
    <dbReference type="NCBI Taxonomy" id="400682"/>
    <lineage>
        <taxon>Eukaryota</taxon>
        <taxon>Metazoa</taxon>
        <taxon>Porifera</taxon>
        <taxon>Demospongiae</taxon>
        <taxon>Heteroscleromorpha</taxon>
        <taxon>Haplosclerida</taxon>
        <taxon>Niphatidae</taxon>
        <taxon>Amphimedon</taxon>
    </lineage>
</organism>
<dbReference type="OMA" id="QEHYIKE"/>
<dbReference type="AlphaFoldDB" id="A0A1X7U161"/>
<protein>
    <recommendedName>
        <fullName evidence="2">Reverse transcriptase Ty1/copia-type domain-containing protein</fullName>
    </recommendedName>
</protein>
<proteinExistence type="predicted"/>